<reference evidence="2 3" key="1">
    <citation type="journal article" date="2018" name="Nat. Ecol. Evol.">
        <title>Pezizomycetes genomes reveal the molecular basis of ectomycorrhizal truffle lifestyle.</title>
        <authorList>
            <person name="Murat C."/>
            <person name="Payen T."/>
            <person name="Noel B."/>
            <person name="Kuo A."/>
            <person name="Morin E."/>
            <person name="Chen J."/>
            <person name="Kohler A."/>
            <person name="Krizsan K."/>
            <person name="Balestrini R."/>
            <person name="Da Silva C."/>
            <person name="Montanini B."/>
            <person name="Hainaut M."/>
            <person name="Levati E."/>
            <person name="Barry K.W."/>
            <person name="Belfiori B."/>
            <person name="Cichocki N."/>
            <person name="Clum A."/>
            <person name="Dockter R.B."/>
            <person name="Fauchery L."/>
            <person name="Guy J."/>
            <person name="Iotti M."/>
            <person name="Le Tacon F."/>
            <person name="Lindquist E.A."/>
            <person name="Lipzen A."/>
            <person name="Malagnac F."/>
            <person name="Mello A."/>
            <person name="Molinier V."/>
            <person name="Miyauchi S."/>
            <person name="Poulain J."/>
            <person name="Riccioni C."/>
            <person name="Rubini A."/>
            <person name="Sitrit Y."/>
            <person name="Splivallo R."/>
            <person name="Traeger S."/>
            <person name="Wang M."/>
            <person name="Zifcakova L."/>
            <person name="Wipf D."/>
            <person name="Zambonelli A."/>
            <person name="Paolocci F."/>
            <person name="Nowrousian M."/>
            <person name="Ottonello S."/>
            <person name="Baldrian P."/>
            <person name="Spatafora J.W."/>
            <person name="Henrissat B."/>
            <person name="Nagy L.G."/>
            <person name="Aury J.M."/>
            <person name="Wincker P."/>
            <person name="Grigoriev I.V."/>
            <person name="Bonfante P."/>
            <person name="Martin F.M."/>
        </authorList>
    </citation>
    <scope>NUCLEOTIDE SEQUENCE [LARGE SCALE GENOMIC DNA]</scope>
    <source>
        <strain evidence="2 3">120613-1</strain>
    </source>
</reference>
<feature type="region of interest" description="Disordered" evidence="1">
    <location>
        <begin position="1"/>
        <end position="91"/>
    </location>
</feature>
<protein>
    <submittedName>
        <fullName evidence="2">Uncharacterized protein</fullName>
    </submittedName>
</protein>
<dbReference type="EMBL" id="ML120358">
    <property type="protein sequence ID" value="RPB04406.1"/>
    <property type="molecule type" value="Genomic_DNA"/>
</dbReference>
<feature type="compositionally biased region" description="Polar residues" evidence="1">
    <location>
        <begin position="18"/>
        <end position="31"/>
    </location>
</feature>
<sequence length="173" mass="18733">MPERSKNPAGNTAHPFRPNSTAVEPTQSQGVRVQDPYLDHIQTQQHQPSSGEPPSPAMTTSDVHGARSSSSSIASTSSGAAPQPQHIKLQDNEMLNRFLTLNSEEPLQFEANQAIRGGFVTNGENMVLRRVREEGWTSVSESGFSESAAESSVTLGREEQEDPGVSNEESMVE</sequence>
<evidence type="ECO:0000313" key="2">
    <source>
        <dbReference type="EMBL" id="RPB04406.1"/>
    </source>
</evidence>
<proteinExistence type="predicted"/>
<feature type="compositionally biased region" description="Polar residues" evidence="1">
    <location>
        <begin position="41"/>
        <end position="50"/>
    </location>
</feature>
<feature type="compositionally biased region" description="Low complexity" evidence="1">
    <location>
        <begin position="138"/>
        <end position="153"/>
    </location>
</feature>
<dbReference type="AlphaFoldDB" id="A0A3N4K1B9"/>
<feature type="compositionally biased region" description="Low complexity" evidence="1">
    <location>
        <begin position="66"/>
        <end position="81"/>
    </location>
</feature>
<organism evidence="2 3">
    <name type="scientific">Choiromyces venosus 120613-1</name>
    <dbReference type="NCBI Taxonomy" id="1336337"/>
    <lineage>
        <taxon>Eukaryota</taxon>
        <taxon>Fungi</taxon>
        <taxon>Dikarya</taxon>
        <taxon>Ascomycota</taxon>
        <taxon>Pezizomycotina</taxon>
        <taxon>Pezizomycetes</taxon>
        <taxon>Pezizales</taxon>
        <taxon>Tuberaceae</taxon>
        <taxon>Choiromyces</taxon>
    </lineage>
</organism>
<evidence type="ECO:0000256" key="1">
    <source>
        <dbReference type="SAM" id="MobiDB-lite"/>
    </source>
</evidence>
<name>A0A3N4K1B9_9PEZI</name>
<evidence type="ECO:0000313" key="3">
    <source>
        <dbReference type="Proteomes" id="UP000276215"/>
    </source>
</evidence>
<keyword evidence="3" id="KW-1185">Reference proteome</keyword>
<feature type="region of interest" description="Disordered" evidence="1">
    <location>
        <begin position="136"/>
        <end position="173"/>
    </location>
</feature>
<dbReference type="Proteomes" id="UP000276215">
    <property type="component" value="Unassembled WGS sequence"/>
</dbReference>
<dbReference type="OrthoDB" id="5404413at2759"/>
<gene>
    <name evidence="2" type="ORF">L873DRAFT_1667081</name>
</gene>
<accession>A0A3N4K1B9</accession>